<sequence length="389" mass="43872">MTITELDKAETAGAGTAKNRLGVIDVDFHPMPIPSDPQVAEHLPQRWRDHIARYGLGSFGGGVSPAQREFTHRLDAVDVNGRVGVDPALAIEQVVDLYDMSAVVLTCPQTYIITSGGVNMPHELATALYRAYNDALATTWCGHDERFRASITVARDIPGGEREIERCMTEHPGSFVQVLMSPSGADPIGRRRYWPIFEACEAYDIPLGFHVPGMGRQPTGAGKQSFYGEMHAAFSVLPLSMVPSLIFEGVFDRFPKLKIAALELGWDWVVPFSWRLDAVYDKHREDLPHLSRKPSEYLREHFWFSTQPLEEPEKPEMTEGVFRMFEEAGFADRLMFSSDYPHWDFDSPYESVPEHFPEDRRRRILGENASKLYRLPLKPGHGLPSPTDV</sequence>
<dbReference type="GO" id="GO:0019748">
    <property type="term" value="P:secondary metabolic process"/>
    <property type="evidence" value="ECO:0007669"/>
    <property type="project" value="TreeGrafter"/>
</dbReference>
<dbReference type="SUPFAM" id="SSF51556">
    <property type="entry name" value="Metallo-dependent hydrolases"/>
    <property type="match status" value="1"/>
</dbReference>
<organism evidence="3 4">
    <name type="scientific">Nakamurella flavida</name>
    <dbReference type="NCBI Taxonomy" id="363630"/>
    <lineage>
        <taxon>Bacteria</taxon>
        <taxon>Bacillati</taxon>
        <taxon>Actinomycetota</taxon>
        <taxon>Actinomycetes</taxon>
        <taxon>Nakamurellales</taxon>
        <taxon>Nakamurellaceae</taxon>
        <taxon>Nakamurella</taxon>
    </lineage>
</organism>
<dbReference type="GO" id="GO:0005737">
    <property type="term" value="C:cytoplasm"/>
    <property type="evidence" value="ECO:0007669"/>
    <property type="project" value="TreeGrafter"/>
</dbReference>
<proteinExistence type="predicted"/>
<dbReference type="GO" id="GO:0016831">
    <property type="term" value="F:carboxy-lyase activity"/>
    <property type="evidence" value="ECO:0007669"/>
    <property type="project" value="InterPro"/>
</dbReference>
<dbReference type="Pfam" id="PF04909">
    <property type="entry name" value="Amidohydro_2"/>
    <property type="match status" value="1"/>
</dbReference>
<accession>A0A939C084</accession>
<dbReference type="PANTHER" id="PTHR21240:SF28">
    <property type="entry name" value="ISO-OROTATE DECARBOXYLASE (EUROFUNG)"/>
    <property type="match status" value="1"/>
</dbReference>
<dbReference type="RefSeq" id="WP_205256569.1">
    <property type="nucleotide sequence ID" value="NZ_BAAAPV010000001.1"/>
</dbReference>
<dbReference type="InterPro" id="IPR032466">
    <property type="entry name" value="Metal_Hydrolase"/>
</dbReference>
<dbReference type="Proteomes" id="UP000663801">
    <property type="component" value="Unassembled WGS sequence"/>
</dbReference>
<evidence type="ECO:0000313" key="4">
    <source>
        <dbReference type="Proteomes" id="UP000663801"/>
    </source>
</evidence>
<evidence type="ECO:0000259" key="2">
    <source>
        <dbReference type="Pfam" id="PF04909"/>
    </source>
</evidence>
<dbReference type="AlphaFoldDB" id="A0A939C084"/>
<dbReference type="PANTHER" id="PTHR21240">
    <property type="entry name" value="2-AMINO-3-CARBOXYLMUCONATE-6-SEMIALDEHYDE DECARBOXYLASE"/>
    <property type="match status" value="1"/>
</dbReference>
<gene>
    <name evidence="3" type="ORF">JL107_08400</name>
</gene>
<evidence type="ECO:0000256" key="1">
    <source>
        <dbReference type="ARBA" id="ARBA00023239"/>
    </source>
</evidence>
<dbReference type="GO" id="GO:0016787">
    <property type="term" value="F:hydrolase activity"/>
    <property type="evidence" value="ECO:0007669"/>
    <property type="project" value="InterPro"/>
</dbReference>
<dbReference type="EMBL" id="JAERWL010000007">
    <property type="protein sequence ID" value="MBM9476458.1"/>
    <property type="molecule type" value="Genomic_DNA"/>
</dbReference>
<dbReference type="InterPro" id="IPR006680">
    <property type="entry name" value="Amidohydro-rel"/>
</dbReference>
<dbReference type="Gene3D" id="3.20.20.140">
    <property type="entry name" value="Metal-dependent hydrolases"/>
    <property type="match status" value="1"/>
</dbReference>
<name>A0A939C084_9ACTN</name>
<evidence type="ECO:0000313" key="3">
    <source>
        <dbReference type="EMBL" id="MBM9476458.1"/>
    </source>
</evidence>
<feature type="domain" description="Amidohydrolase-related" evidence="2">
    <location>
        <begin position="119"/>
        <end position="375"/>
    </location>
</feature>
<dbReference type="InterPro" id="IPR032465">
    <property type="entry name" value="ACMSD"/>
</dbReference>
<protein>
    <submittedName>
        <fullName evidence="3">Amidohydrolase</fullName>
    </submittedName>
</protein>
<keyword evidence="1" id="KW-0456">Lyase</keyword>
<reference evidence="3" key="1">
    <citation type="submission" date="2021-01" db="EMBL/GenBank/DDBJ databases">
        <title>KCTC 19127 draft genome.</title>
        <authorList>
            <person name="An D."/>
        </authorList>
    </citation>
    <scope>NUCLEOTIDE SEQUENCE</scope>
    <source>
        <strain evidence="3">KCTC 19127</strain>
    </source>
</reference>
<comment type="caution">
    <text evidence="3">The sequence shown here is derived from an EMBL/GenBank/DDBJ whole genome shotgun (WGS) entry which is preliminary data.</text>
</comment>
<keyword evidence="4" id="KW-1185">Reference proteome</keyword>